<feature type="compositionally biased region" description="Basic and acidic residues" evidence="1">
    <location>
        <begin position="20"/>
        <end position="41"/>
    </location>
</feature>
<gene>
    <name evidence="2" type="ORF">ACIGW0_10390</name>
</gene>
<evidence type="ECO:0000313" key="3">
    <source>
        <dbReference type="Proteomes" id="UP001614391"/>
    </source>
</evidence>
<reference evidence="2 3" key="1">
    <citation type="submission" date="2024-10" db="EMBL/GenBank/DDBJ databases">
        <title>The Natural Products Discovery Center: Release of the First 8490 Sequenced Strains for Exploring Actinobacteria Biosynthetic Diversity.</title>
        <authorList>
            <person name="Kalkreuter E."/>
            <person name="Kautsar S.A."/>
            <person name="Yang D."/>
            <person name="Bader C.D."/>
            <person name="Teijaro C.N."/>
            <person name="Fluegel L."/>
            <person name="Davis C.M."/>
            <person name="Simpson J.R."/>
            <person name="Lauterbach L."/>
            <person name="Steele A.D."/>
            <person name="Gui C."/>
            <person name="Meng S."/>
            <person name="Li G."/>
            <person name="Viehrig K."/>
            <person name="Ye F."/>
            <person name="Su P."/>
            <person name="Kiefer A.F."/>
            <person name="Nichols A."/>
            <person name="Cepeda A.J."/>
            <person name="Yan W."/>
            <person name="Fan B."/>
            <person name="Jiang Y."/>
            <person name="Adhikari A."/>
            <person name="Zheng C.-J."/>
            <person name="Schuster L."/>
            <person name="Cowan T.M."/>
            <person name="Smanski M.J."/>
            <person name="Chevrette M.G."/>
            <person name="De Carvalho L.P.S."/>
            <person name="Shen B."/>
        </authorList>
    </citation>
    <scope>NUCLEOTIDE SEQUENCE [LARGE SCALE GENOMIC DNA]</scope>
    <source>
        <strain evidence="2 3">NPDC053346</strain>
    </source>
</reference>
<feature type="region of interest" description="Disordered" evidence="1">
    <location>
        <begin position="261"/>
        <end position="301"/>
    </location>
</feature>
<feature type="region of interest" description="Disordered" evidence="1">
    <location>
        <begin position="462"/>
        <end position="508"/>
    </location>
</feature>
<feature type="compositionally biased region" description="Low complexity" evidence="1">
    <location>
        <begin position="467"/>
        <end position="489"/>
    </location>
</feature>
<organism evidence="2 3">
    <name type="scientific">Streptomyces bikiniensis</name>
    <dbReference type="NCBI Taxonomy" id="1896"/>
    <lineage>
        <taxon>Bacteria</taxon>
        <taxon>Bacillati</taxon>
        <taxon>Actinomycetota</taxon>
        <taxon>Actinomycetes</taxon>
        <taxon>Kitasatosporales</taxon>
        <taxon>Streptomycetaceae</taxon>
        <taxon>Streptomyces</taxon>
    </lineage>
</organism>
<dbReference type="InterPro" id="IPR000415">
    <property type="entry name" value="Nitroreductase-like"/>
</dbReference>
<keyword evidence="3" id="KW-1185">Reference proteome</keyword>
<accession>A0ABW8CQE8</accession>
<evidence type="ECO:0000256" key="1">
    <source>
        <dbReference type="SAM" id="MobiDB-lite"/>
    </source>
</evidence>
<name>A0ABW8CQE8_STRBI</name>
<feature type="compositionally biased region" description="Pro residues" evidence="1">
    <location>
        <begin position="292"/>
        <end position="301"/>
    </location>
</feature>
<dbReference type="RefSeq" id="WP_399613093.1">
    <property type="nucleotide sequence ID" value="NZ_JBITYT010000004.1"/>
</dbReference>
<dbReference type="EMBL" id="JBITYT010000004">
    <property type="protein sequence ID" value="MFI9119785.1"/>
    <property type="molecule type" value="Genomic_DNA"/>
</dbReference>
<feature type="compositionally biased region" description="Basic and acidic residues" evidence="1">
    <location>
        <begin position="495"/>
        <end position="508"/>
    </location>
</feature>
<proteinExistence type="predicted"/>
<sequence length="508" mass="51311">MERLHADRPAGGEHPTGGKRPHEGLPADGERPRADAARSTDRPPGAGHSDDRRPGTGIPDGRHPGTSHPDGRHPGTGLPGAGHPGGLAAALALARSSRVPGTDTSAGTAVPVRSGPPLPVPAPGPAELDLEALLRLSLAASDASGRLRPAASAGALHPVDTELVVGAGCSLPPGRYGYDPLRHRVHRLGPPPDGTSPGATAELSVTARRTASHYGHRALPLLLLDTGHAAAALLLAARASGAGEAEPVLDGATEHPLAAVRVTPPGPVRSSPSRQPAYVPAPEELVTRRSDPPPLPGTPPPDALRAVLAAAAAAGGDDLRWCVAVGPPEPGLLEVVPGGAALRRCAAGEARPTLAAWAAGQAWIAEVGAVLLARGCPEDADAPHLRRAHLRAGFAVHLAHLTARRHGLAARPVGSWQRADLGAALGAAPGRDWIVHALALGTRRAGPAAPGAAPHRVTVAVTRHAPRSPSGTGGAPAARGRAPDSAPRSGPADKAPPDTRRTDEENTP</sequence>
<dbReference type="Gene3D" id="3.40.109.10">
    <property type="entry name" value="NADH Oxidase"/>
    <property type="match status" value="2"/>
</dbReference>
<protein>
    <submittedName>
        <fullName evidence="2">SagB/ThcOx family dehydrogenase</fullName>
    </submittedName>
</protein>
<dbReference type="SUPFAM" id="SSF55469">
    <property type="entry name" value="FMN-dependent nitroreductase-like"/>
    <property type="match status" value="1"/>
</dbReference>
<feature type="region of interest" description="Disordered" evidence="1">
    <location>
        <begin position="1"/>
        <end position="124"/>
    </location>
</feature>
<evidence type="ECO:0000313" key="2">
    <source>
        <dbReference type="EMBL" id="MFI9119785.1"/>
    </source>
</evidence>
<feature type="compositionally biased region" description="Basic and acidic residues" evidence="1">
    <location>
        <begin position="1"/>
        <end position="11"/>
    </location>
</feature>
<feature type="compositionally biased region" description="Pro residues" evidence="1">
    <location>
        <begin position="114"/>
        <end position="124"/>
    </location>
</feature>
<dbReference type="Proteomes" id="UP001614391">
    <property type="component" value="Unassembled WGS sequence"/>
</dbReference>
<comment type="caution">
    <text evidence="2">The sequence shown here is derived from an EMBL/GenBank/DDBJ whole genome shotgun (WGS) entry which is preliminary data.</text>
</comment>